<protein>
    <submittedName>
        <fullName evidence="2">Class I SAM-dependent methyltransferase</fullName>
    </submittedName>
</protein>
<keyword evidence="2" id="KW-0808">Transferase</keyword>
<dbReference type="GO" id="GO:0008757">
    <property type="term" value="F:S-adenosylmethionine-dependent methyltransferase activity"/>
    <property type="evidence" value="ECO:0007669"/>
    <property type="project" value="InterPro"/>
</dbReference>
<dbReference type="CDD" id="cd02440">
    <property type="entry name" value="AdoMet_MTases"/>
    <property type="match status" value="1"/>
</dbReference>
<dbReference type="PANTHER" id="PTHR43591:SF110">
    <property type="entry name" value="RHODANESE DOMAIN-CONTAINING PROTEIN"/>
    <property type="match status" value="1"/>
</dbReference>
<evidence type="ECO:0000259" key="1">
    <source>
        <dbReference type="Pfam" id="PF08241"/>
    </source>
</evidence>
<dbReference type="AlphaFoldDB" id="A0A4S1WVN9"/>
<proteinExistence type="predicted"/>
<organism evidence="2 3">
    <name type="scientific">Sphingomonas naasensis</name>
    <dbReference type="NCBI Taxonomy" id="1344951"/>
    <lineage>
        <taxon>Bacteria</taxon>
        <taxon>Pseudomonadati</taxon>
        <taxon>Pseudomonadota</taxon>
        <taxon>Alphaproteobacteria</taxon>
        <taxon>Sphingomonadales</taxon>
        <taxon>Sphingomonadaceae</taxon>
        <taxon>Sphingomonas</taxon>
    </lineage>
</organism>
<evidence type="ECO:0000313" key="3">
    <source>
        <dbReference type="Proteomes" id="UP000309848"/>
    </source>
</evidence>
<feature type="domain" description="Methyltransferase type 11" evidence="1">
    <location>
        <begin position="90"/>
        <end position="182"/>
    </location>
</feature>
<dbReference type="Gene3D" id="3.40.50.150">
    <property type="entry name" value="Vaccinia Virus protein VP39"/>
    <property type="match status" value="1"/>
</dbReference>
<dbReference type="Proteomes" id="UP000309848">
    <property type="component" value="Unassembled WGS sequence"/>
</dbReference>
<accession>A0A4S1WVN9</accession>
<dbReference type="EMBL" id="SRXU01000001">
    <property type="protein sequence ID" value="TGX46477.1"/>
    <property type="molecule type" value="Genomic_DNA"/>
</dbReference>
<dbReference type="GO" id="GO:0032259">
    <property type="term" value="P:methylation"/>
    <property type="evidence" value="ECO:0007669"/>
    <property type="project" value="UniProtKB-KW"/>
</dbReference>
<dbReference type="SUPFAM" id="SSF53335">
    <property type="entry name" value="S-adenosyl-L-methionine-dependent methyltransferases"/>
    <property type="match status" value="1"/>
</dbReference>
<sequence>MDLGHFICPTTGAALRREGSALIGGARPYPILHDIPRFVASDNYAEAFGLQWNKFKRTQLDSATDTTITEDRLRIAFGCDLSELAGKRVLEAGSGAGRFTEILLKHGALVYSFDYSSAVEANFENNGSHDRLTLFQADIRHIPFANDTFDAVVCLGVLQHTPSTLASLTELTRVLKPGGQLVTDHYKWHLGNFTSLYLPWWAVIKRLSPARQIDVTDQLTKIFFPIHWSVRNNRLAQLLLRRVSPINFYYGDFDLPKDTLYEWSRLDTHDRNTDHFKRHVTRRSYQALLEQAKLTDIEVFVGGTGYVGRAIKAVASATNA</sequence>
<evidence type="ECO:0000313" key="2">
    <source>
        <dbReference type="EMBL" id="TGX46477.1"/>
    </source>
</evidence>
<dbReference type="Pfam" id="PF08241">
    <property type="entry name" value="Methyltransf_11"/>
    <property type="match status" value="1"/>
</dbReference>
<dbReference type="InterPro" id="IPR013216">
    <property type="entry name" value="Methyltransf_11"/>
</dbReference>
<keyword evidence="3" id="KW-1185">Reference proteome</keyword>
<dbReference type="PANTHER" id="PTHR43591">
    <property type="entry name" value="METHYLTRANSFERASE"/>
    <property type="match status" value="1"/>
</dbReference>
<gene>
    <name evidence="2" type="ORF">E5A74_04840</name>
</gene>
<keyword evidence="2" id="KW-0489">Methyltransferase</keyword>
<comment type="caution">
    <text evidence="2">The sequence shown here is derived from an EMBL/GenBank/DDBJ whole genome shotgun (WGS) entry which is preliminary data.</text>
</comment>
<reference evidence="2 3" key="1">
    <citation type="submission" date="2019-04" db="EMBL/GenBank/DDBJ databases">
        <title>Sphingomonas psychrotolerans sp. nov., isolated from soil in the Tianshan Mountains, Xinjiang, China.</title>
        <authorList>
            <person name="Luo Y."/>
            <person name="Sheng H."/>
        </authorList>
    </citation>
    <scope>NUCLEOTIDE SEQUENCE [LARGE SCALE GENOMIC DNA]</scope>
    <source>
        <strain evidence="2 3">KIS18-15</strain>
    </source>
</reference>
<dbReference type="OrthoDB" id="9765084at2"/>
<name>A0A4S1WVN9_9SPHN</name>
<dbReference type="RefSeq" id="WP_135983089.1">
    <property type="nucleotide sequence ID" value="NZ_JAASQM010000001.1"/>
</dbReference>
<dbReference type="InterPro" id="IPR029063">
    <property type="entry name" value="SAM-dependent_MTases_sf"/>
</dbReference>